<gene>
    <name evidence="2" type="ORF">PHPALM_5108</name>
</gene>
<feature type="region of interest" description="Disordered" evidence="1">
    <location>
        <begin position="25"/>
        <end position="50"/>
    </location>
</feature>
<feature type="compositionally biased region" description="Basic and acidic residues" evidence="1">
    <location>
        <begin position="29"/>
        <end position="50"/>
    </location>
</feature>
<evidence type="ECO:0000313" key="2">
    <source>
        <dbReference type="EMBL" id="POM77497.1"/>
    </source>
</evidence>
<name>A0A2P4YI60_9STRA</name>
<reference evidence="2 3" key="1">
    <citation type="journal article" date="2017" name="Genome Biol. Evol.">
        <title>Phytophthora megakarya and P. palmivora, closely related causal agents of cacao black pod rot, underwent increases in genome sizes and gene numbers by different mechanisms.</title>
        <authorList>
            <person name="Ali S.S."/>
            <person name="Shao J."/>
            <person name="Lary D.J."/>
            <person name="Kronmiller B."/>
            <person name="Shen D."/>
            <person name="Strem M.D."/>
            <person name="Amoako-Attah I."/>
            <person name="Akrofi A.Y."/>
            <person name="Begoude B.A."/>
            <person name="Ten Hoopen G.M."/>
            <person name="Coulibaly K."/>
            <person name="Kebe B.I."/>
            <person name="Melnick R.L."/>
            <person name="Guiltinan M.J."/>
            <person name="Tyler B.M."/>
            <person name="Meinhardt L.W."/>
            <person name="Bailey B.A."/>
        </authorList>
    </citation>
    <scope>NUCLEOTIDE SEQUENCE [LARGE SCALE GENOMIC DNA]</scope>
    <source>
        <strain evidence="3">sbr112.9</strain>
    </source>
</reference>
<feature type="region of interest" description="Disordered" evidence="1">
    <location>
        <begin position="106"/>
        <end position="146"/>
    </location>
</feature>
<evidence type="ECO:0000256" key="1">
    <source>
        <dbReference type="SAM" id="MobiDB-lite"/>
    </source>
</evidence>
<proteinExistence type="predicted"/>
<evidence type="ECO:0000313" key="3">
    <source>
        <dbReference type="Proteomes" id="UP000237271"/>
    </source>
</evidence>
<keyword evidence="3" id="KW-1185">Reference proteome</keyword>
<sequence>MADNQSVSAASEEVHASALAMLAESSAARTEKNVEARPLTEEEHAGAEMEHVRVKLEKARVRMGTSVANIPSGRVYDSPPDASDEPVYDALEKAYNAAFLVHPPTGAEHVPKEESVVRHEKLGTTDSEKAVKSELKDVDKDGSEDASKVGTLKSMCLSTMQEHADNGEQSDLNDEHSDPGVTFDYIGRDNCIPTAVTDVTMKPEITEEARIERADHLSLNEFLISELEVYCSQLLERESPRKESSGASGLARITGLQLYQDHQRALMDFDDEWK</sequence>
<dbReference type="AlphaFoldDB" id="A0A2P4YI60"/>
<dbReference type="EMBL" id="NCKW01002551">
    <property type="protein sequence ID" value="POM77497.1"/>
    <property type="molecule type" value="Genomic_DNA"/>
</dbReference>
<comment type="caution">
    <text evidence="2">The sequence shown here is derived from an EMBL/GenBank/DDBJ whole genome shotgun (WGS) entry which is preliminary data.</text>
</comment>
<accession>A0A2P4YI60</accession>
<dbReference type="Proteomes" id="UP000237271">
    <property type="component" value="Unassembled WGS sequence"/>
</dbReference>
<dbReference type="OrthoDB" id="65313at2759"/>
<feature type="non-terminal residue" evidence="2">
    <location>
        <position position="274"/>
    </location>
</feature>
<feature type="compositionally biased region" description="Basic and acidic residues" evidence="1">
    <location>
        <begin position="109"/>
        <end position="146"/>
    </location>
</feature>
<protein>
    <submittedName>
        <fullName evidence="2">Uncharacterized protein</fullName>
    </submittedName>
</protein>
<organism evidence="2 3">
    <name type="scientific">Phytophthora palmivora</name>
    <dbReference type="NCBI Taxonomy" id="4796"/>
    <lineage>
        <taxon>Eukaryota</taxon>
        <taxon>Sar</taxon>
        <taxon>Stramenopiles</taxon>
        <taxon>Oomycota</taxon>
        <taxon>Peronosporomycetes</taxon>
        <taxon>Peronosporales</taxon>
        <taxon>Peronosporaceae</taxon>
        <taxon>Phytophthora</taxon>
    </lineage>
</organism>